<feature type="compositionally biased region" description="Basic and acidic residues" evidence="2">
    <location>
        <begin position="1"/>
        <end position="12"/>
    </location>
</feature>
<dbReference type="Pfam" id="PF24729">
    <property type="entry name" value="Acb2_Tad1_hairpin"/>
    <property type="match status" value="1"/>
</dbReference>
<evidence type="ECO:0000259" key="3">
    <source>
        <dbReference type="Pfam" id="PF24729"/>
    </source>
</evidence>
<evidence type="ECO:0000313" key="4">
    <source>
        <dbReference type="EMBL" id="KKM22375.1"/>
    </source>
</evidence>
<dbReference type="InterPro" id="IPR056098">
    <property type="entry name" value="Acb2/Tad1_hairpin"/>
</dbReference>
<name>A0A0F9L3S5_9ZZZZ</name>
<comment type="caution">
    <text evidence="4">The sequence shown here is derived from an EMBL/GenBank/DDBJ whole genome shotgun (WGS) entry which is preliminary data.</text>
</comment>
<accession>A0A0F9L3S5</accession>
<reference evidence="4" key="1">
    <citation type="journal article" date="2015" name="Nature">
        <title>Complex archaea that bridge the gap between prokaryotes and eukaryotes.</title>
        <authorList>
            <person name="Spang A."/>
            <person name="Saw J.H."/>
            <person name="Jorgensen S.L."/>
            <person name="Zaremba-Niedzwiedzka K."/>
            <person name="Martijn J."/>
            <person name="Lind A.E."/>
            <person name="van Eijk R."/>
            <person name="Schleper C."/>
            <person name="Guy L."/>
            <person name="Ettema T.J."/>
        </authorList>
    </citation>
    <scope>NUCLEOTIDE SEQUENCE</scope>
</reference>
<feature type="domain" description="Acb2/Tad1 hairpin" evidence="3">
    <location>
        <begin position="43"/>
        <end position="96"/>
    </location>
</feature>
<dbReference type="AlphaFoldDB" id="A0A0F9L3S5"/>
<gene>
    <name evidence="4" type="ORF">LCGC14_1625970</name>
</gene>
<organism evidence="4">
    <name type="scientific">marine sediment metagenome</name>
    <dbReference type="NCBI Taxonomy" id="412755"/>
    <lineage>
        <taxon>unclassified sequences</taxon>
        <taxon>metagenomes</taxon>
        <taxon>ecological metagenomes</taxon>
    </lineage>
</organism>
<feature type="region of interest" description="Disordered" evidence="2">
    <location>
        <begin position="1"/>
        <end position="24"/>
    </location>
</feature>
<dbReference type="EMBL" id="LAZR01013347">
    <property type="protein sequence ID" value="KKM22375.1"/>
    <property type="molecule type" value="Genomic_DNA"/>
</dbReference>
<evidence type="ECO:0000256" key="2">
    <source>
        <dbReference type="SAM" id="MobiDB-lite"/>
    </source>
</evidence>
<proteinExistence type="predicted"/>
<keyword evidence="1" id="KW-0547">Nucleotide-binding</keyword>
<protein>
    <recommendedName>
        <fullName evidence="3">Acb2/Tad1 hairpin domain-containing protein</fullName>
    </recommendedName>
</protein>
<evidence type="ECO:0000256" key="1">
    <source>
        <dbReference type="ARBA" id="ARBA00022741"/>
    </source>
</evidence>
<sequence length="109" mass="11896">MRQEIESNHVSDEDGNPAGGVTNGLGFSIAWQDGPLFVDGEHKSPNGAFVETVIAAVVDRIQYYQNAAGGKFACRENALTITKLEEALHWMDHRTADRTSRGVEGTHQV</sequence>